<keyword evidence="2" id="KW-0472">Membrane</keyword>
<evidence type="ECO:0000256" key="2">
    <source>
        <dbReference type="SAM" id="Phobius"/>
    </source>
</evidence>
<dbReference type="EMBL" id="JAEUBG010002086">
    <property type="protein sequence ID" value="KAH3685246.1"/>
    <property type="molecule type" value="Genomic_DNA"/>
</dbReference>
<feature type="compositionally biased region" description="Basic and acidic residues" evidence="1">
    <location>
        <begin position="1"/>
        <end position="23"/>
    </location>
</feature>
<feature type="compositionally biased region" description="Basic and acidic residues" evidence="1">
    <location>
        <begin position="80"/>
        <end position="97"/>
    </location>
</feature>
<proteinExistence type="predicted"/>
<feature type="transmembrane region" description="Helical" evidence="2">
    <location>
        <begin position="192"/>
        <end position="213"/>
    </location>
</feature>
<feature type="region of interest" description="Disordered" evidence="1">
    <location>
        <begin position="1"/>
        <end position="97"/>
    </location>
</feature>
<sequence>MHVEPKQIDNHSKPNGNKSKDTDIFGGDDQGQRHTGGSEPGPPFSREHNPESLLVGELGVAENRQRNRDNQRGIQQDQSRLGDMRVVEKNQRGPEQSCDNRRAISQIRSLVGDVRVSNVVKLERPVVADEVPDKGNEHLGERRMQIEEVGSLQIVRCKLTEMNFIENNFIWVLKLIESGEESNRGENDQRDVALICVGAGTCCSLQFVLLLLYQVI</sequence>
<keyword evidence="2" id="KW-1133">Transmembrane helix</keyword>
<accession>A0A9P8TNE4</accession>
<reference evidence="3" key="2">
    <citation type="submission" date="2021-01" db="EMBL/GenBank/DDBJ databases">
        <authorList>
            <person name="Schikora-Tamarit M.A."/>
        </authorList>
    </citation>
    <scope>NUCLEOTIDE SEQUENCE</scope>
    <source>
        <strain evidence="3">CBS2887</strain>
    </source>
</reference>
<evidence type="ECO:0000313" key="4">
    <source>
        <dbReference type="Proteomes" id="UP000774326"/>
    </source>
</evidence>
<gene>
    <name evidence="3" type="ORF">WICPIJ_003790</name>
</gene>
<dbReference type="Proteomes" id="UP000774326">
    <property type="component" value="Unassembled WGS sequence"/>
</dbReference>
<dbReference type="AlphaFoldDB" id="A0A9P8TNE4"/>
<organism evidence="3 4">
    <name type="scientific">Wickerhamomyces pijperi</name>
    <name type="common">Yeast</name>
    <name type="synonym">Pichia pijperi</name>
    <dbReference type="NCBI Taxonomy" id="599730"/>
    <lineage>
        <taxon>Eukaryota</taxon>
        <taxon>Fungi</taxon>
        <taxon>Dikarya</taxon>
        <taxon>Ascomycota</taxon>
        <taxon>Saccharomycotina</taxon>
        <taxon>Saccharomycetes</taxon>
        <taxon>Phaffomycetales</taxon>
        <taxon>Wickerhamomycetaceae</taxon>
        <taxon>Wickerhamomyces</taxon>
    </lineage>
</organism>
<keyword evidence="2" id="KW-0812">Transmembrane</keyword>
<keyword evidence="4" id="KW-1185">Reference proteome</keyword>
<protein>
    <submittedName>
        <fullName evidence="3">Uncharacterized protein</fullName>
    </submittedName>
</protein>
<evidence type="ECO:0000313" key="3">
    <source>
        <dbReference type="EMBL" id="KAH3685246.1"/>
    </source>
</evidence>
<reference evidence="3" key="1">
    <citation type="journal article" date="2021" name="Open Biol.">
        <title>Shared evolutionary footprints suggest mitochondrial oxidative damage underlies multiple complex I losses in fungi.</title>
        <authorList>
            <person name="Schikora-Tamarit M.A."/>
            <person name="Marcet-Houben M."/>
            <person name="Nosek J."/>
            <person name="Gabaldon T."/>
        </authorList>
    </citation>
    <scope>NUCLEOTIDE SEQUENCE</scope>
    <source>
        <strain evidence="3">CBS2887</strain>
    </source>
</reference>
<name>A0A9P8TNE4_WICPI</name>
<comment type="caution">
    <text evidence="3">The sequence shown here is derived from an EMBL/GenBank/DDBJ whole genome shotgun (WGS) entry which is preliminary data.</text>
</comment>
<evidence type="ECO:0000256" key="1">
    <source>
        <dbReference type="SAM" id="MobiDB-lite"/>
    </source>
</evidence>